<evidence type="ECO:0000313" key="1">
    <source>
        <dbReference type="EMBL" id="KAG6589165.1"/>
    </source>
</evidence>
<dbReference type="EMBL" id="JAGKQH010000011">
    <property type="protein sequence ID" value="KAG6589165.1"/>
    <property type="molecule type" value="Genomic_DNA"/>
</dbReference>
<protein>
    <submittedName>
        <fullName evidence="1">Uncharacterized protein</fullName>
    </submittedName>
</protein>
<gene>
    <name evidence="1" type="ORF">SDJN03_17730</name>
</gene>
<keyword evidence="2" id="KW-1185">Reference proteome</keyword>
<sequence>MVLLKVPSSNRRANLKFRVMRNSAPDRRGVFFQRSCGLLTLPARSVPRRKVARSPKSRYHFHTPFPLAENHDGDDDDDDCRAITLFFP</sequence>
<evidence type="ECO:0000313" key="2">
    <source>
        <dbReference type="Proteomes" id="UP000685013"/>
    </source>
</evidence>
<comment type="caution">
    <text evidence="1">The sequence shown here is derived from an EMBL/GenBank/DDBJ whole genome shotgun (WGS) entry which is preliminary data.</text>
</comment>
<organism evidence="1 2">
    <name type="scientific">Cucurbita argyrosperma subsp. sororia</name>
    <dbReference type="NCBI Taxonomy" id="37648"/>
    <lineage>
        <taxon>Eukaryota</taxon>
        <taxon>Viridiplantae</taxon>
        <taxon>Streptophyta</taxon>
        <taxon>Embryophyta</taxon>
        <taxon>Tracheophyta</taxon>
        <taxon>Spermatophyta</taxon>
        <taxon>Magnoliopsida</taxon>
        <taxon>eudicotyledons</taxon>
        <taxon>Gunneridae</taxon>
        <taxon>Pentapetalae</taxon>
        <taxon>rosids</taxon>
        <taxon>fabids</taxon>
        <taxon>Cucurbitales</taxon>
        <taxon>Cucurbitaceae</taxon>
        <taxon>Cucurbiteae</taxon>
        <taxon>Cucurbita</taxon>
    </lineage>
</organism>
<proteinExistence type="predicted"/>
<name>A0AAV6MZ84_9ROSI</name>
<dbReference type="Proteomes" id="UP000685013">
    <property type="component" value="Chromosome 11"/>
</dbReference>
<feature type="non-terminal residue" evidence="1">
    <location>
        <position position="1"/>
    </location>
</feature>
<accession>A0AAV6MZ84</accession>
<reference evidence="1 2" key="1">
    <citation type="journal article" date="2021" name="Hortic Res">
        <title>The domestication of Cucurbita argyrosperma as revealed by the genome of its wild relative.</title>
        <authorList>
            <person name="Barrera-Redondo J."/>
            <person name="Sanchez-de la Vega G."/>
            <person name="Aguirre-Liguori J.A."/>
            <person name="Castellanos-Morales G."/>
            <person name="Gutierrez-Guerrero Y.T."/>
            <person name="Aguirre-Dugua X."/>
            <person name="Aguirre-Planter E."/>
            <person name="Tenaillon M.I."/>
            <person name="Lira-Saade R."/>
            <person name="Eguiarte L.E."/>
        </authorList>
    </citation>
    <scope>NUCLEOTIDE SEQUENCE [LARGE SCALE GENOMIC DNA]</scope>
    <source>
        <strain evidence="1">JBR-2021</strain>
    </source>
</reference>
<dbReference type="AlphaFoldDB" id="A0AAV6MZ84"/>